<keyword evidence="6" id="KW-1185">Reference proteome</keyword>
<feature type="compositionally biased region" description="Basic and acidic residues" evidence="4">
    <location>
        <begin position="189"/>
        <end position="203"/>
    </location>
</feature>
<dbReference type="AlphaFoldDB" id="A0A167FV72"/>
<evidence type="ECO:0008006" key="7">
    <source>
        <dbReference type="Google" id="ProtNLM"/>
    </source>
</evidence>
<accession>A0A167FV72</accession>
<comment type="similarity">
    <text evidence="1">Belongs to the bacterial ribosomal protein bL19 family.</text>
</comment>
<evidence type="ECO:0000313" key="6">
    <source>
        <dbReference type="Proteomes" id="UP000076738"/>
    </source>
</evidence>
<dbReference type="SUPFAM" id="SSF50104">
    <property type="entry name" value="Translation proteins SH3-like domain"/>
    <property type="match status" value="1"/>
</dbReference>
<dbReference type="GO" id="GO:0006412">
    <property type="term" value="P:translation"/>
    <property type="evidence" value="ECO:0007669"/>
    <property type="project" value="InterPro"/>
</dbReference>
<feature type="region of interest" description="Disordered" evidence="4">
    <location>
        <begin position="1"/>
        <end position="26"/>
    </location>
</feature>
<evidence type="ECO:0000256" key="2">
    <source>
        <dbReference type="ARBA" id="ARBA00022980"/>
    </source>
</evidence>
<feature type="region of interest" description="Disordered" evidence="4">
    <location>
        <begin position="182"/>
        <end position="222"/>
    </location>
</feature>
<evidence type="ECO:0000256" key="1">
    <source>
        <dbReference type="ARBA" id="ARBA00005781"/>
    </source>
</evidence>
<dbReference type="InterPro" id="IPR001857">
    <property type="entry name" value="Ribosomal_bL19"/>
</dbReference>
<evidence type="ECO:0000256" key="3">
    <source>
        <dbReference type="ARBA" id="ARBA00023274"/>
    </source>
</evidence>
<dbReference type="InterPro" id="IPR008991">
    <property type="entry name" value="Translation_prot_SH3-like_sf"/>
</dbReference>
<organism evidence="5 6">
    <name type="scientific">Calocera viscosa (strain TUFC12733)</name>
    <dbReference type="NCBI Taxonomy" id="1330018"/>
    <lineage>
        <taxon>Eukaryota</taxon>
        <taxon>Fungi</taxon>
        <taxon>Dikarya</taxon>
        <taxon>Basidiomycota</taxon>
        <taxon>Agaricomycotina</taxon>
        <taxon>Dacrymycetes</taxon>
        <taxon>Dacrymycetales</taxon>
        <taxon>Dacrymycetaceae</taxon>
        <taxon>Calocera</taxon>
    </lineage>
</organism>
<dbReference type="EMBL" id="KV417361">
    <property type="protein sequence ID" value="KZO89877.1"/>
    <property type="molecule type" value="Genomic_DNA"/>
</dbReference>
<name>A0A167FV72_CALVF</name>
<keyword evidence="2" id="KW-0689">Ribosomal protein</keyword>
<keyword evidence="3" id="KW-0687">Ribonucleoprotein</keyword>
<dbReference type="Pfam" id="PF01245">
    <property type="entry name" value="Ribosomal_L19"/>
    <property type="match status" value="1"/>
</dbReference>
<reference evidence="5 6" key="1">
    <citation type="journal article" date="2016" name="Mol. Biol. Evol.">
        <title>Comparative Genomics of Early-Diverging Mushroom-Forming Fungi Provides Insights into the Origins of Lignocellulose Decay Capabilities.</title>
        <authorList>
            <person name="Nagy L.G."/>
            <person name="Riley R."/>
            <person name="Tritt A."/>
            <person name="Adam C."/>
            <person name="Daum C."/>
            <person name="Floudas D."/>
            <person name="Sun H."/>
            <person name="Yadav J.S."/>
            <person name="Pangilinan J."/>
            <person name="Larsson K.H."/>
            <person name="Matsuura K."/>
            <person name="Barry K."/>
            <person name="Labutti K."/>
            <person name="Kuo R."/>
            <person name="Ohm R.A."/>
            <person name="Bhattacharya S.S."/>
            <person name="Shirouzu T."/>
            <person name="Yoshinaga Y."/>
            <person name="Martin F.M."/>
            <person name="Grigoriev I.V."/>
            <person name="Hibbett D.S."/>
        </authorList>
    </citation>
    <scope>NUCLEOTIDE SEQUENCE [LARGE SCALE GENOMIC DNA]</scope>
    <source>
        <strain evidence="5 6">TUFC12733</strain>
    </source>
</reference>
<gene>
    <name evidence="5" type="ORF">CALVIDRAFT_436856</name>
</gene>
<evidence type="ECO:0000256" key="4">
    <source>
        <dbReference type="SAM" id="MobiDB-lite"/>
    </source>
</evidence>
<dbReference type="OrthoDB" id="4726at2759"/>
<dbReference type="PANTHER" id="PTHR15680:SF9">
    <property type="entry name" value="LARGE RIBOSOMAL SUBUNIT PROTEIN BL19M"/>
    <property type="match status" value="1"/>
</dbReference>
<dbReference type="Proteomes" id="UP000076738">
    <property type="component" value="Unassembled WGS sequence"/>
</dbReference>
<dbReference type="STRING" id="1330018.A0A167FV72"/>
<dbReference type="GO" id="GO:0003735">
    <property type="term" value="F:structural constituent of ribosome"/>
    <property type="evidence" value="ECO:0007669"/>
    <property type="project" value="InterPro"/>
</dbReference>
<dbReference type="InterPro" id="IPR038657">
    <property type="entry name" value="Ribosomal_bL19_sf"/>
</dbReference>
<dbReference type="GO" id="GO:0005762">
    <property type="term" value="C:mitochondrial large ribosomal subunit"/>
    <property type="evidence" value="ECO:0007669"/>
    <property type="project" value="TreeGrafter"/>
</dbReference>
<dbReference type="PANTHER" id="PTHR15680">
    <property type="entry name" value="RIBOSOMAL PROTEIN L19"/>
    <property type="match status" value="1"/>
</dbReference>
<evidence type="ECO:0000313" key="5">
    <source>
        <dbReference type="EMBL" id="KZO89877.1"/>
    </source>
</evidence>
<sequence>MATLFRTLPPRIPRRPPTLGSCSRPRQYETAGASYPFNPRAQLIPLPAQPVTDKLKRGVGLMEHLRHTLPTERTAKLLATLFNHHHSGRARPGSILHLTLKRAPFAFSGILMEVRHKGVDTSFVLRNVVHRTGVEMRFNVASDNLLDVKLARSADGKDMRRERRAKLFYLRENPAKMNAISQGAIRKQKKEERATRELEEMKAKGRGPKGKPVILPAGPPRR</sequence>
<dbReference type="Gene3D" id="2.30.30.790">
    <property type="match status" value="1"/>
</dbReference>
<proteinExistence type="inferred from homology"/>
<protein>
    <recommendedName>
        <fullName evidence="7">Translation protein SH3-like protein</fullName>
    </recommendedName>
</protein>